<dbReference type="Gene3D" id="3.90.190.10">
    <property type="entry name" value="Protein tyrosine phosphatase superfamily"/>
    <property type="match status" value="1"/>
</dbReference>
<dbReference type="Proteomes" id="UP001153069">
    <property type="component" value="Unassembled WGS sequence"/>
</dbReference>
<keyword evidence="8" id="KW-1185">Reference proteome</keyword>
<dbReference type="PROSITE" id="PS50056">
    <property type="entry name" value="TYR_PHOSPHATASE_2"/>
    <property type="match status" value="1"/>
</dbReference>
<comment type="similarity">
    <text evidence="1">Belongs to the protein-tyrosine phosphatase family. Non-receptor class dual specificity subfamily.</text>
</comment>
<evidence type="ECO:0000256" key="5">
    <source>
        <dbReference type="SAM" id="MobiDB-lite"/>
    </source>
</evidence>
<dbReference type="InterPro" id="IPR000387">
    <property type="entry name" value="Tyr_Pase_dom"/>
</dbReference>
<dbReference type="GO" id="GO:0004725">
    <property type="term" value="F:protein tyrosine phosphatase activity"/>
    <property type="evidence" value="ECO:0007669"/>
    <property type="project" value="UniProtKB-EC"/>
</dbReference>
<evidence type="ECO:0000256" key="2">
    <source>
        <dbReference type="ARBA" id="ARBA00013064"/>
    </source>
</evidence>
<feature type="region of interest" description="Disordered" evidence="5">
    <location>
        <begin position="194"/>
        <end position="279"/>
    </location>
</feature>
<feature type="compositionally biased region" description="Low complexity" evidence="5">
    <location>
        <begin position="205"/>
        <end position="227"/>
    </location>
</feature>
<evidence type="ECO:0000313" key="8">
    <source>
        <dbReference type="Proteomes" id="UP001153069"/>
    </source>
</evidence>
<dbReference type="PANTHER" id="PTHR45848:SF4">
    <property type="entry name" value="DUAL SPECIFICITY PROTEIN PHOSPHATASE 12"/>
    <property type="match status" value="1"/>
</dbReference>
<gene>
    <name evidence="7" type="ORF">SEMRO_1485_G276520.1</name>
</gene>
<proteinExistence type="inferred from homology"/>
<dbReference type="CDD" id="cd14498">
    <property type="entry name" value="DSP"/>
    <property type="match status" value="1"/>
</dbReference>
<feature type="compositionally biased region" description="Polar residues" evidence="5">
    <location>
        <begin position="244"/>
        <end position="267"/>
    </location>
</feature>
<dbReference type="PANTHER" id="PTHR45848">
    <property type="entry name" value="DUAL SPECIFICITY PROTEIN PHOSPHATASE 12 FAMILY MEMBER"/>
    <property type="match status" value="1"/>
</dbReference>
<evidence type="ECO:0000256" key="1">
    <source>
        <dbReference type="ARBA" id="ARBA00008601"/>
    </source>
</evidence>
<dbReference type="InterPro" id="IPR016130">
    <property type="entry name" value="Tyr_Pase_AS"/>
</dbReference>
<dbReference type="InterPro" id="IPR000340">
    <property type="entry name" value="Dual-sp_phosphatase_cat-dom"/>
</dbReference>
<comment type="caution">
    <text evidence="7">The sequence shown here is derived from an EMBL/GenBank/DDBJ whole genome shotgun (WGS) entry which is preliminary data.</text>
</comment>
<evidence type="ECO:0000256" key="4">
    <source>
        <dbReference type="ARBA" id="ARBA00022912"/>
    </source>
</evidence>
<accession>A0A9N8HQT9</accession>
<dbReference type="PROSITE" id="PS00383">
    <property type="entry name" value="TYR_PHOSPHATASE_1"/>
    <property type="match status" value="1"/>
</dbReference>
<name>A0A9N8HQT9_9STRA</name>
<organism evidence="7 8">
    <name type="scientific">Seminavis robusta</name>
    <dbReference type="NCBI Taxonomy" id="568900"/>
    <lineage>
        <taxon>Eukaryota</taxon>
        <taxon>Sar</taxon>
        <taxon>Stramenopiles</taxon>
        <taxon>Ochrophyta</taxon>
        <taxon>Bacillariophyta</taxon>
        <taxon>Bacillariophyceae</taxon>
        <taxon>Bacillariophycidae</taxon>
        <taxon>Naviculales</taxon>
        <taxon>Naviculaceae</taxon>
        <taxon>Seminavis</taxon>
    </lineage>
</organism>
<evidence type="ECO:0000256" key="3">
    <source>
        <dbReference type="ARBA" id="ARBA00022801"/>
    </source>
</evidence>
<keyword evidence="4" id="KW-0904">Protein phosphatase</keyword>
<feature type="domain" description="Tyrosine specific protein phosphatases" evidence="6">
    <location>
        <begin position="130"/>
        <end position="167"/>
    </location>
</feature>
<dbReference type="AlphaFoldDB" id="A0A9N8HQT9"/>
<dbReference type="Pfam" id="PF00782">
    <property type="entry name" value="DSPc"/>
    <property type="match status" value="1"/>
</dbReference>
<dbReference type="SUPFAM" id="SSF52799">
    <property type="entry name" value="(Phosphotyrosine protein) phosphatases II"/>
    <property type="match status" value="1"/>
</dbReference>
<evidence type="ECO:0000313" key="7">
    <source>
        <dbReference type="EMBL" id="CAB9524018.1"/>
    </source>
</evidence>
<dbReference type="EC" id="3.1.3.48" evidence="2"/>
<dbReference type="InterPro" id="IPR029021">
    <property type="entry name" value="Prot-tyrosine_phosphatase-like"/>
</dbReference>
<evidence type="ECO:0000259" key="6">
    <source>
        <dbReference type="PROSITE" id="PS50056"/>
    </source>
</evidence>
<protein>
    <recommendedName>
        <fullName evidence="2">protein-tyrosine-phosphatase</fullName>
        <ecNumber evidence="2">3.1.3.48</ecNumber>
    </recommendedName>
</protein>
<sequence>MTRKSKRSMGQIIPGFWIGRMAAVRTIFELQQSSSDTEEWTVISILSSDSIIRTVKETLAEEQRKFQRPLVTQHVVWDLPDKAHADFLSERLTDICNIISQSLQQDDTVSSNKSSTSSTTTVDRPRRNCLVHCARGVSRSAAVCAAWLISCQQYSLLDALNLLRTVREVNPNMGFLAGLKAIEKSSGNIDKARERMQNHRKPKQQPKLLQQDAMNSSTGTTTTTTTTTKRKTKESKKEPRNASPVKTRSNEKVVTSKPTINDTSASAGKSEAAKMTSIPTKVPAKKGLISTINRSTAEKKEQAVSTTTTPQVTVHTEEFSDEISV</sequence>
<dbReference type="EMBL" id="CAICTM010001483">
    <property type="protein sequence ID" value="CAB9524018.1"/>
    <property type="molecule type" value="Genomic_DNA"/>
</dbReference>
<reference evidence="7" key="1">
    <citation type="submission" date="2020-06" db="EMBL/GenBank/DDBJ databases">
        <authorList>
            <consortium name="Plant Systems Biology data submission"/>
        </authorList>
    </citation>
    <scope>NUCLEOTIDE SEQUENCE</scope>
    <source>
        <strain evidence="7">D6</strain>
    </source>
</reference>
<dbReference type="OrthoDB" id="10252009at2759"/>
<dbReference type="GO" id="GO:0008138">
    <property type="term" value="F:protein tyrosine/serine/threonine phosphatase activity"/>
    <property type="evidence" value="ECO:0007669"/>
    <property type="project" value="TreeGrafter"/>
</dbReference>
<dbReference type="SMART" id="SM00195">
    <property type="entry name" value="DSPc"/>
    <property type="match status" value="1"/>
</dbReference>
<keyword evidence="3" id="KW-0378">Hydrolase</keyword>
<dbReference type="InterPro" id="IPR020422">
    <property type="entry name" value="TYR_PHOSPHATASE_DUAL_dom"/>
</dbReference>